<comment type="caution">
    <text evidence="2">The sequence shown here is derived from an EMBL/GenBank/DDBJ whole genome shotgun (WGS) entry which is preliminary data.</text>
</comment>
<name>A0AAV5T6T9_9BILA</name>
<gene>
    <name evidence="2" type="ORF">PENTCL1PPCAC_10718</name>
</gene>
<evidence type="ECO:0000313" key="2">
    <source>
        <dbReference type="EMBL" id="GMS88543.1"/>
    </source>
</evidence>
<feature type="non-terminal residue" evidence="2">
    <location>
        <position position="1"/>
    </location>
</feature>
<accession>A0AAV5T6T9</accession>
<evidence type="ECO:0000313" key="3">
    <source>
        <dbReference type="Proteomes" id="UP001432027"/>
    </source>
</evidence>
<reference evidence="2" key="1">
    <citation type="submission" date="2023-10" db="EMBL/GenBank/DDBJ databases">
        <title>Genome assembly of Pristionchus species.</title>
        <authorList>
            <person name="Yoshida K."/>
            <person name="Sommer R.J."/>
        </authorList>
    </citation>
    <scope>NUCLEOTIDE SEQUENCE</scope>
    <source>
        <strain evidence="2">RS0144</strain>
    </source>
</reference>
<protein>
    <submittedName>
        <fullName evidence="2">Uncharacterized protein</fullName>
    </submittedName>
</protein>
<feature type="region of interest" description="Disordered" evidence="1">
    <location>
        <begin position="20"/>
        <end position="41"/>
    </location>
</feature>
<dbReference type="EMBL" id="BTSX01000003">
    <property type="protein sequence ID" value="GMS88543.1"/>
    <property type="molecule type" value="Genomic_DNA"/>
</dbReference>
<dbReference type="Proteomes" id="UP001432027">
    <property type="component" value="Unassembled WGS sequence"/>
</dbReference>
<sequence>LIQFVPFSVRLNGEWHGGVCQRQANAPSSPSPVGNREDERAADCGYCEEESRILSTPTTRSSLSVST</sequence>
<feature type="compositionally biased region" description="Polar residues" evidence="1">
    <location>
        <begin position="22"/>
        <end position="32"/>
    </location>
</feature>
<dbReference type="AlphaFoldDB" id="A0AAV5T6T9"/>
<evidence type="ECO:0000256" key="1">
    <source>
        <dbReference type="SAM" id="MobiDB-lite"/>
    </source>
</evidence>
<proteinExistence type="predicted"/>
<organism evidence="2 3">
    <name type="scientific">Pristionchus entomophagus</name>
    <dbReference type="NCBI Taxonomy" id="358040"/>
    <lineage>
        <taxon>Eukaryota</taxon>
        <taxon>Metazoa</taxon>
        <taxon>Ecdysozoa</taxon>
        <taxon>Nematoda</taxon>
        <taxon>Chromadorea</taxon>
        <taxon>Rhabditida</taxon>
        <taxon>Rhabditina</taxon>
        <taxon>Diplogasteromorpha</taxon>
        <taxon>Diplogasteroidea</taxon>
        <taxon>Neodiplogasteridae</taxon>
        <taxon>Pristionchus</taxon>
    </lineage>
</organism>
<keyword evidence="3" id="KW-1185">Reference proteome</keyword>